<proteinExistence type="predicted"/>
<sequence>MEYTIDDLSVDLLEKDAERYLEVLVYLEKNVSTDEIKVKLNEKPHHSWYGNHLFALTKLVGSLNDDSRSEICSPDSFLGAGIPDGIYEDLGIAILNKIVSLGVNLKDTDYYDDTIIECINSTDNLTYRDKNNENFKQKVREYYSS</sequence>
<name>A0A6C0CEU1_9ZZZZ</name>
<organism evidence="1">
    <name type="scientific">viral metagenome</name>
    <dbReference type="NCBI Taxonomy" id="1070528"/>
    <lineage>
        <taxon>unclassified sequences</taxon>
        <taxon>metagenomes</taxon>
        <taxon>organismal metagenomes</taxon>
    </lineage>
</organism>
<evidence type="ECO:0000313" key="1">
    <source>
        <dbReference type="EMBL" id="QHT02823.1"/>
    </source>
</evidence>
<accession>A0A6C0CEU1</accession>
<dbReference type="AlphaFoldDB" id="A0A6C0CEU1"/>
<dbReference type="EMBL" id="MN739401">
    <property type="protein sequence ID" value="QHT02823.1"/>
    <property type="molecule type" value="Genomic_DNA"/>
</dbReference>
<protein>
    <submittedName>
        <fullName evidence="1">Uncharacterized protein</fullName>
    </submittedName>
</protein>
<reference evidence="1" key="1">
    <citation type="journal article" date="2020" name="Nature">
        <title>Giant virus diversity and host interactions through global metagenomics.</title>
        <authorList>
            <person name="Schulz F."/>
            <person name="Roux S."/>
            <person name="Paez-Espino D."/>
            <person name="Jungbluth S."/>
            <person name="Walsh D.A."/>
            <person name="Denef V.J."/>
            <person name="McMahon K.D."/>
            <person name="Konstantinidis K.T."/>
            <person name="Eloe-Fadrosh E.A."/>
            <person name="Kyrpides N.C."/>
            <person name="Woyke T."/>
        </authorList>
    </citation>
    <scope>NUCLEOTIDE SEQUENCE</scope>
    <source>
        <strain evidence="1">GVMAG-M-3300020595-32</strain>
    </source>
</reference>